<dbReference type="AlphaFoldDB" id="A0AAD1R6W6"/>
<feature type="region of interest" description="Disordered" evidence="1">
    <location>
        <begin position="1"/>
        <end position="42"/>
    </location>
</feature>
<accession>A0AAD1R6W6</accession>
<evidence type="ECO:0000313" key="2">
    <source>
        <dbReference type="EMBL" id="CAH2224715.1"/>
    </source>
</evidence>
<protein>
    <submittedName>
        <fullName evidence="2">Uncharacterized protein</fullName>
    </submittedName>
</protein>
<keyword evidence="3" id="KW-1185">Reference proteome</keyword>
<proteinExistence type="predicted"/>
<evidence type="ECO:0000256" key="1">
    <source>
        <dbReference type="SAM" id="MobiDB-lite"/>
    </source>
</evidence>
<feature type="compositionally biased region" description="Acidic residues" evidence="1">
    <location>
        <begin position="13"/>
        <end position="24"/>
    </location>
</feature>
<gene>
    <name evidence="2" type="ORF">PECUL_23A022197</name>
</gene>
<evidence type="ECO:0000313" key="3">
    <source>
        <dbReference type="Proteomes" id="UP001295444"/>
    </source>
</evidence>
<feature type="compositionally biased region" description="Basic and acidic residues" evidence="1">
    <location>
        <begin position="25"/>
        <end position="42"/>
    </location>
</feature>
<dbReference type="EMBL" id="OW240912">
    <property type="protein sequence ID" value="CAH2224715.1"/>
    <property type="molecule type" value="Genomic_DNA"/>
</dbReference>
<sequence length="132" mass="14870">MAGSWKRASALEDWSDSDPSEEEVSDGHDYASNDEARPKAEESFDLGVQEGLTSAATVTAPEEAGACLWYPQGHLFDPYDLRNPRSVKWKPPTHITNYLALRMRTPLRRGTKNFELNAPILSCPMRHVEPRK</sequence>
<reference evidence="2" key="1">
    <citation type="submission" date="2022-03" db="EMBL/GenBank/DDBJ databases">
        <authorList>
            <person name="Alioto T."/>
            <person name="Alioto T."/>
            <person name="Gomez Garrido J."/>
        </authorList>
    </citation>
    <scope>NUCLEOTIDE SEQUENCE</scope>
</reference>
<organism evidence="2 3">
    <name type="scientific">Pelobates cultripes</name>
    <name type="common">Western spadefoot toad</name>
    <dbReference type="NCBI Taxonomy" id="61616"/>
    <lineage>
        <taxon>Eukaryota</taxon>
        <taxon>Metazoa</taxon>
        <taxon>Chordata</taxon>
        <taxon>Craniata</taxon>
        <taxon>Vertebrata</taxon>
        <taxon>Euteleostomi</taxon>
        <taxon>Amphibia</taxon>
        <taxon>Batrachia</taxon>
        <taxon>Anura</taxon>
        <taxon>Pelobatoidea</taxon>
        <taxon>Pelobatidae</taxon>
        <taxon>Pelobates</taxon>
    </lineage>
</organism>
<name>A0AAD1R6W6_PELCU</name>
<dbReference type="Proteomes" id="UP001295444">
    <property type="component" value="Chromosome 01"/>
</dbReference>